<accession>A0A1E5QJL3</accession>
<sequence>MPPRKLSESEKNEILSLYRETPETTSTLATRYGVSNSTISRLLKSRLPAAEYEILVQQKRAAAGKGQPPQLFDLEAMKTQPSDAVAEDDDPEEEVAAAINLPTRYASARQESEILESPLADETYQGQASALKELLGEDLLLDREADLEEDDEEDEDFDDDDDEDYLDDEDDEEEEYFPPKPILARSKNRKSTAPPIEVLPLAEANIPKICYLVIDRAAELITRPLRDFGDLGDIPDVEELERTLPIFDNHRVARRFSKRSQRVIKVPDGRMFHKVGEYLQAKGITRLLIDGQVYSL</sequence>
<dbReference type="STRING" id="1781255.BH720_12335"/>
<name>A0A1E5QJL3_9CYAN</name>
<evidence type="ECO:0000256" key="1">
    <source>
        <dbReference type="SAM" id="MobiDB-lite"/>
    </source>
</evidence>
<protein>
    <recommendedName>
        <fullName evidence="3">Transposase</fullName>
    </recommendedName>
</protein>
<feature type="region of interest" description="Disordered" evidence="1">
    <location>
        <begin position="146"/>
        <end position="189"/>
    </location>
</feature>
<dbReference type="EMBL" id="MJGC01000059">
    <property type="protein sequence ID" value="OEJ74886.1"/>
    <property type="molecule type" value="Genomic_DNA"/>
</dbReference>
<gene>
    <name evidence="2" type="ORF">BH720_12335</name>
</gene>
<reference evidence="2" key="1">
    <citation type="submission" date="2016-09" db="EMBL/GenBank/DDBJ databases">
        <title>Draft genome of thermotolerant cyanobacterium Desertifilum sp. strain IPPAS B-1220.</title>
        <authorList>
            <person name="Sinetova M.A."/>
            <person name="Bolakhan K."/>
            <person name="Zayadan B.K."/>
            <person name="Mironov K.S."/>
            <person name="Ustinova V."/>
            <person name="Kupriyanova E.V."/>
            <person name="Sidorov R.A."/>
            <person name="Skrypnik A.N."/>
            <person name="Gogoleva N.E."/>
            <person name="Gogolev Y.V."/>
            <person name="Los D.A."/>
        </authorList>
    </citation>
    <scope>NUCLEOTIDE SEQUENCE [LARGE SCALE GENOMIC DNA]</scope>
    <source>
        <strain evidence="2">IPPAS B-1220</strain>
    </source>
</reference>
<proteinExistence type="predicted"/>
<evidence type="ECO:0000313" key="2">
    <source>
        <dbReference type="EMBL" id="OEJ74886.1"/>
    </source>
</evidence>
<dbReference type="OrthoDB" id="482053at2"/>
<organism evidence="2">
    <name type="scientific">Desertifilum tharense IPPAS B-1220</name>
    <dbReference type="NCBI Taxonomy" id="1781255"/>
    <lineage>
        <taxon>Bacteria</taxon>
        <taxon>Bacillati</taxon>
        <taxon>Cyanobacteriota</taxon>
        <taxon>Cyanophyceae</taxon>
        <taxon>Desertifilales</taxon>
        <taxon>Desertifilaceae</taxon>
        <taxon>Desertifilum</taxon>
    </lineage>
</organism>
<comment type="caution">
    <text evidence="2">The sequence shown here is derived from an EMBL/GenBank/DDBJ whole genome shotgun (WGS) entry which is preliminary data.</text>
</comment>
<dbReference type="RefSeq" id="WP_069967510.1">
    <property type="nucleotide sequence ID" value="NZ_CM124774.1"/>
</dbReference>
<feature type="compositionally biased region" description="Acidic residues" evidence="1">
    <location>
        <begin position="146"/>
        <end position="176"/>
    </location>
</feature>
<evidence type="ECO:0008006" key="3">
    <source>
        <dbReference type="Google" id="ProtNLM"/>
    </source>
</evidence>
<dbReference type="Gene3D" id="1.10.10.60">
    <property type="entry name" value="Homeodomain-like"/>
    <property type="match status" value="1"/>
</dbReference>
<dbReference type="AlphaFoldDB" id="A0A1E5QJL3"/>